<evidence type="ECO:0000256" key="4">
    <source>
        <dbReference type="ARBA" id="ARBA00022679"/>
    </source>
</evidence>
<dbReference type="PANTHER" id="PTHR33908:SF11">
    <property type="entry name" value="MEMBRANE PROTEIN"/>
    <property type="match status" value="1"/>
</dbReference>
<gene>
    <name evidence="9" type="ORF">ATC1_12364</name>
</gene>
<evidence type="ECO:0000256" key="1">
    <source>
        <dbReference type="ARBA" id="ARBA00004651"/>
    </source>
</evidence>
<keyword evidence="5 8" id="KW-0812">Transmembrane</keyword>
<feature type="transmembrane region" description="Helical" evidence="8">
    <location>
        <begin position="171"/>
        <end position="191"/>
    </location>
</feature>
<protein>
    <recommendedName>
        <fullName evidence="11">Dolichyl-phosphate-mannose-protein mannosyltransferase</fullName>
    </recommendedName>
</protein>
<feature type="transmembrane region" description="Helical" evidence="8">
    <location>
        <begin position="413"/>
        <end position="437"/>
    </location>
</feature>
<dbReference type="STRING" id="1678840.ATC1_12364"/>
<keyword evidence="10" id="KW-1185">Reference proteome</keyword>
<feature type="transmembrane region" description="Helical" evidence="8">
    <location>
        <begin position="588"/>
        <end position="604"/>
    </location>
</feature>
<comment type="subcellular location">
    <subcellularLocation>
        <location evidence="1">Cell membrane</location>
        <topology evidence="1">Multi-pass membrane protein</topology>
    </subcellularLocation>
</comment>
<evidence type="ECO:0000256" key="2">
    <source>
        <dbReference type="ARBA" id="ARBA00022475"/>
    </source>
</evidence>
<keyword evidence="7 8" id="KW-0472">Membrane</keyword>
<keyword evidence="2" id="KW-1003">Cell membrane</keyword>
<evidence type="ECO:0000256" key="3">
    <source>
        <dbReference type="ARBA" id="ARBA00022676"/>
    </source>
</evidence>
<evidence type="ECO:0000256" key="7">
    <source>
        <dbReference type="ARBA" id="ARBA00023136"/>
    </source>
</evidence>
<feature type="transmembrane region" description="Helical" evidence="8">
    <location>
        <begin position="381"/>
        <end position="401"/>
    </location>
</feature>
<feature type="transmembrane region" description="Helical" evidence="8">
    <location>
        <begin position="232"/>
        <end position="250"/>
    </location>
</feature>
<keyword evidence="3" id="KW-0328">Glycosyltransferase</keyword>
<name>A0A0K8PAY8_9CHLR</name>
<dbReference type="InterPro" id="IPR050297">
    <property type="entry name" value="LipidA_mod_glycosyltrf_83"/>
</dbReference>
<evidence type="ECO:0000256" key="8">
    <source>
        <dbReference type="SAM" id="Phobius"/>
    </source>
</evidence>
<keyword evidence="4" id="KW-0808">Transferase</keyword>
<feature type="transmembrane region" description="Helical" evidence="8">
    <location>
        <begin position="203"/>
        <end position="220"/>
    </location>
</feature>
<feature type="transmembrane region" description="Helical" evidence="8">
    <location>
        <begin position="610"/>
        <end position="631"/>
    </location>
</feature>
<proteinExistence type="predicted"/>
<dbReference type="GO" id="GO:0016763">
    <property type="term" value="F:pentosyltransferase activity"/>
    <property type="evidence" value="ECO:0007669"/>
    <property type="project" value="TreeGrafter"/>
</dbReference>
<dbReference type="EMBL" id="DF968180">
    <property type="protein sequence ID" value="GAP39828.1"/>
    <property type="molecule type" value="Genomic_DNA"/>
</dbReference>
<feature type="transmembrane region" description="Helical" evidence="8">
    <location>
        <begin position="449"/>
        <end position="473"/>
    </location>
</feature>
<evidence type="ECO:0000313" key="9">
    <source>
        <dbReference type="EMBL" id="GAP39828.1"/>
    </source>
</evidence>
<organism evidence="9">
    <name type="scientific">Flexilinea flocculi</name>
    <dbReference type="NCBI Taxonomy" id="1678840"/>
    <lineage>
        <taxon>Bacteria</taxon>
        <taxon>Bacillati</taxon>
        <taxon>Chloroflexota</taxon>
        <taxon>Anaerolineae</taxon>
        <taxon>Anaerolineales</taxon>
        <taxon>Anaerolineaceae</taxon>
        <taxon>Flexilinea</taxon>
    </lineage>
</organism>
<feature type="transmembrane region" description="Helical" evidence="8">
    <location>
        <begin position="556"/>
        <end position="576"/>
    </location>
</feature>
<feature type="transmembrane region" description="Helical" evidence="8">
    <location>
        <begin position="139"/>
        <end position="159"/>
    </location>
</feature>
<dbReference type="PANTHER" id="PTHR33908">
    <property type="entry name" value="MANNOSYLTRANSFERASE YKCB-RELATED"/>
    <property type="match status" value="1"/>
</dbReference>
<feature type="transmembrane region" description="Helical" evidence="8">
    <location>
        <begin position="528"/>
        <end position="550"/>
    </location>
</feature>
<feature type="transmembrane region" description="Helical" evidence="8">
    <location>
        <begin position="21"/>
        <end position="39"/>
    </location>
</feature>
<dbReference type="GO" id="GO:0005886">
    <property type="term" value="C:plasma membrane"/>
    <property type="evidence" value="ECO:0007669"/>
    <property type="project" value="UniProtKB-SubCell"/>
</dbReference>
<dbReference type="Proteomes" id="UP000053370">
    <property type="component" value="Unassembled WGS sequence"/>
</dbReference>
<accession>A0A0K8PAY8</accession>
<evidence type="ECO:0008006" key="11">
    <source>
        <dbReference type="Google" id="ProtNLM"/>
    </source>
</evidence>
<feature type="transmembrane region" description="Helical" evidence="8">
    <location>
        <begin position="59"/>
        <end position="80"/>
    </location>
</feature>
<feature type="transmembrane region" description="Helical" evidence="8">
    <location>
        <begin position="321"/>
        <end position="343"/>
    </location>
</feature>
<dbReference type="AlphaFoldDB" id="A0A0K8PAY8"/>
<evidence type="ECO:0000313" key="10">
    <source>
        <dbReference type="Proteomes" id="UP000053370"/>
    </source>
</evidence>
<evidence type="ECO:0000256" key="5">
    <source>
        <dbReference type="ARBA" id="ARBA00022692"/>
    </source>
</evidence>
<sequence>MNDHSSNIRSQSEKRTDKAQIILLFLIILEGFFALYTLFRIPSETENAIFFGFSKSRLLLIVINITVLLILIGLSISFFIPTMKKIRDGANAWIKNRNLSFSLFVIFWIVFWVGLWLFVLRFSPANRYDSTVGSIVDRVWGLLLWGMLSSLQMMIFIYVKNQQNMNGISLLQIAILFTLFLFSYYGFASYYDQVDWSLRMNGLFMMVFIPSSLALIWSVGYRFYRSSKWSSAINKVFLCLLIGSVVYLVYRSTGQWMGRWNTPSKAYWDLLAESFLNGRLNIINPPTTHDLTLFHGKWYVPNPPLPAVLLMPFVHWYGVEGINMTVVSALLGAFNAVLVFLVLQRASDHSMTNCSLNANLWITALFAIGTNHYWLSTIGQMWFVSQLVTILFVAFACLSVIEGWTGWISGFLLGLAILSRPNVFPMAIFLAGIFLWRNAAFPKVPWKRFLLWGVSAGIPVIFSGGLLLFYNYLRFDDWTDFGYVTIHGADWILEAVQKYGMFNFHFFENNLDVMIFRRPRLDFSGERFFFQPGISGYSILIMTPPLIYLFRRLQKNWWMIGAWFSILLTVGLLLCYHNTGAEQIGYRYLMDAILPIMLIIGVGAGKKPGVFFKTSTILGVFVNFLSIYWWYLGRV</sequence>
<dbReference type="GO" id="GO:0009103">
    <property type="term" value="P:lipopolysaccharide biosynthetic process"/>
    <property type="evidence" value="ECO:0007669"/>
    <property type="project" value="UniProtKB-ARBA"/>
</dbReference>
<reference evidence="9" key="1">
    <citation type="journal article" date="2015" name="Genome Announc.">
        <title>Draft Genome Sequence of Anaerolineae Strain TC1, a Novel Isolate from a Methanogenic Wastewater Treatment System.</title>
        <authorList>
            <person name="Matsuura N."/>
            <person name="Tourlousse D.M."/>
            <person name="Sun L."/>
            <person name="Toyonaga M."/>
            <person name="Kuroda K."/>
            <person name="Ohashi A."/>
            <person name="Cruz R."/>
            <person name="Yamaguchi T."/>
            <person name="Sekiguchi Y."/>
        </authorList>
    </citation>
    <scope>NUCLEOTIDE SEQUENCE [LARGE SCALE GENOMIC DNA]</scope>
    <source>
        <strain evidence="9">TC1</strain>
    </source>
</reference>
<feature type="transmembrane region" description="Helical" evidence="8">
    <location>
        <begin position="101"/>
        <end position="119"/>
    </location>
</feature>
<evidence type="ECO:0000256" key="6">
    <source>
        <dbReference type="ARBA" id="ARBA00022989"/>
    </source>
</evidence>
<keyword evidence="6 8" id="KW-1133">Transmembrane helix</keyword>